<dbReference type="PANTHER" id="PTHR22957">
    <property type="entry name" value="TBC1 DOMAIN FAMILY MEMBER GTPASE-ACTIVATING PROTEIN"/>
    <property type="match status" value="1"/>
</dbReference>
<organism evidence="3 4">
    <name type="scientific">Reticulomyxa filosa</name>
    <dbReference type="NCBI Taxonomy" id="46433"/>
    <lineage>
        <taxon>Eukaryota</taxon>
        <taxon>Sar</taxon>
        <taxon>Rhizaria</taxon>
        <taxon>Retaria</taxon>
        <taxon>Foraminifera</taxon>
        <taxon>Monothalamids</taxon>
        <taxon>Reticulomyxidae</taxon>
        <taxon>Reticulomyxa</taxon>
    </lineage>
</organism>
<comment type="caution">
    <text evidence="3">The sequence shown here is derived from an EMBL/GenBank/DDBJ whole genome shotgun (WGS) entry which is preliminary data.</text>
</comment>
<feature type="domain" description="Rab-GAP TBC" evidence="2">
    <location>
        <begin position="1"/>
        <end position="143"/>
    </location>
</feature>
<dbReference type="GO" id="GO:0005096">
    <property type="term" value="F:GTPase activator activity"/>
    <property type="evidence" value="ECO:0007669"/>
    <property type="project" value="TreeGrafter"/>
</dbReference>
<keyword evidence="3" id="KW-0132">Cell division</keyword>
<evidence type="ECO:0000313" key="4">
    <source>
        <dbReference type="Proteomes" id="UP000023152"/>
    </source>
</evidence>
<dbReference type="PROSITE" id="PS50086">
    <property type="entry name" value="TBC_RABGAP"/>
    <property type="match status" value="1"/>
</dbReference>
<dbReference type="InterPro" id="IPR000195">
    <property type="entry name" value="Rab-GAP-TBC_dom"/>
</dbReference>
<accession>X6LZB7</accession>
<protein>
    <submittedName>
        <fullName evidence="3">Cell division control protein</fullName>
    </submittedName>
</protein>
<feature type="compositionally biased region" description="Polar residues" evidence="1">
    <location>
        <begin position="404"/>
        <end position="435"/>
    </location>
</feature>
<reference evidence="3 4" key="1">
    <citation type="journal article" date="2013" name="Curr. Biol.">
        <title>The Genome of the Foraminiferan Reticulomyxa filosa.</title>
        <authorList>
            <person name="Glockner G."/>
            <person name="Hulsmann N."/>
            <person name="Schleicher M."/>
            <person name="Noegel A.A."/>
            <person name="Eichinger L."/>
            <person name="Gallinger C."/>
            <person name="Pawlowski J."/>
            <person name="Sierra R."/>
            <person name="Euteneuer U."/>
            <person name="Pillet L."/>
            <person name="Moustafa A."/>
            <person name="Platzer M."/>
            <person name="Groth M."/>
            <person name="Szafranski K."/>
            <person name="Schliwa M."/>
        </authorList>
    </citation>
    <scope>NUCLEOTIDE SEQUENCE [LARGE SCALE GENOMIC DNA]</scope>
</reference>
<feature type="region of interest" description="Disordered" evidence="1">
    <location>
        <begin position="248"/>
        <end position="297"/>
    </location>
</feature>
<dbReference type="Gene3D" id="1.10.8.270">
    <property type="entry name" value="putative rabgap domain of human tbc1 domain family member 14 like domains"/>
    <property type="match status" value="1"/>
</dbReference>
<dbReference type="Gene3D" id="1.10.472.80">
    <property type="entry name" value="Ypt/Rab-GAP domain of gyp1p, domain 3"/>
    <property type="match status" value="1"/>
</dbReference>
<dbReference type="OrthoDB" id="10263206at2759"/>
<keyword evidence="3" id="KW-0131">Cell cycle</keyword>
<feature type="compositionally biased region" description="Polar residues" evidence="1">
    <location>
        <begin position="501"/>
        <end position="515"/>
    </location>
</feature>
<dbReference type="Pfam" id="PF00566">
    <property type="entry name" value="RabGAP-TBC"/>
    <property type="match status" value="1"/>
</dbReference>
<name>X6LZB7_RETFI</name>
<feature type="region of interest" description="Disordered" evidence="1">
    <location>
        <begin position="389"/>
        <end position="465"/>
    </location>
</feature>
<dbReference type="AlphaFoldDB" id="X6LZB7"/>
<feature type="non-terminal residue" evidence="3">
    <location>
        <position position="524"/>
    </location>
</feature>
<dbReference type="InterPro" id="IPR035969">
    <property type="entry name" value="Rab-GAP_TBC_sf"/>
</dbReference>
<feature type="region of interest" description="Disordered" evidence="1">
    <location>
        <begin position="499"/>
        <end position="524"/>
    </location>
</feature>
<evidence type="ECO:0000313" key="3">
    <source>
        <dbReference type="EMBL" id="ETO06944.1"/>
    </source>
</evidence>
<evidence type="ECO:0000256" key="1">
    <source>
        <dbReference type="SAM" id="MobiDB-lite"/>
    </source>
</evidence>
<keyword evidence="4" id="KW-1185">Reference proteome</keyword>
<dbReference type="SUPFAM" id="SSF47923">
    <property type="entry name" value="Ypt/Rab-GAP domain of gyp1p"/>
    <property type="match status" value="2"/>
</dbReference>
<dbReference type="Proteomes" id="UP000023152">
    <property type="component" value="Unassembled WGS sequence"/>
</dbReference>
<dbReference type="SMART" id="SM00164">
    <property type="entry name" value="TBC"/>
    <property type="match status" value="1"/>
</dbReference>
<sequence length="524" mass="58117">MRTFKTNGFFKARVSEKSLIRVINSYCHKTGCRYVQGMDVIAAMLLLNMSELDAFATFYALLENHLPTYWVTFPEEHGLAGAFGSTMLVYEIIRLVDKKLSDHLNDPRIHPFACFFPVMSSLLSITKPIVEVMRLWDFLFAFGVHMIVPCVAAQVMAMKELILSQPPHLVPARVISQRNWPKLKASEVIAKVMKDILPVLQKDKLIWQQILDHGSKFETANGLLARGKRQLEQQKEFLAIRKHSLQNDWKRDDGNGDGDNNGGSGHNHVSPTKDDSKYGQMNGNGNGNGNASDVATGSSNVHYHRKIASTIHDFETKALPALPNYVTSLANITPRSMSMSFGNVGGQFKNILHKTLNLVNDDPFFTRSNEALLGYQVNGIDPADLPCVYPATSQKGSPKKPMQSIPSSANPKQDEQTQMYKQRSASTSNNHSTNKMDIHANGNGNGNGNGNDNNNGNVHTTQMTSTTNGNQVLSLDVLSQSVFQRYNIPENLRHLIHNLNGGKNDTEMSPTQSVRHPNGVPLPQ</sequence>
<dbReference type="PANTHER" id="PTHR22957:SF263">
    <property type="entry name" value="MITOTIC CHECK POINT PROTEIN BUB2"/>
    <property type="match status" value="1"/>
</dbReference>
<dbReference type="EMBL" id="ASPP01026663">
    <property type="protein sequence ID" value="ETO06944.1"/>
    <property type="molecule type" value="Genomic_DNA"/>
</dbReference>
<gene>
    <name evidence="3" type="ORF">RFI_30447</name>
</gene>
<proteinExistence type="predicted"/>
<evidence type="ECO:0000259" key="2">
    <source>
        <dbReference type="PROSITE" id="PS50086"/>
    </source>
</evidence>
<dbReference type="GO" id="GO:0051301">
    <property type="term" value="P:cell division"/>
    <property type="evidence" value="ECO:0007669"/>
    <property type="project" value="UniProtKB-KW"/>
</dbReference>